<name>A0ABD0MYQ9_CIRMR</name>
<feature type="region of interest" description="Disordered" evidence="1">
    <location>
        <begin position="1"/>
        <end position="66"/>
    </location>
</feature>
<reference evidence="2 3" key="1">
    <citation type="submission" date="2024-05" db="EMBL/GenBank/DDBJ databases">
        <title>Genome sequencing and assembly of Indian major carp, Cirrhinus mrigala (Hamilton, 1822).</title>
        <authorList>
            <person name="Mohindra V."/>
            <person name="Chowdhury L.M."/>
            <person name="Lal K."/>
            <person name="Jena J.K."/>
        </authorList>
    </citation>
    <scope>NUCLEOTIDE SEQUENCE [LARGE SCALE GENOMIC DNA]</scope>
    <source>
        <strain evidence="2">CM1030</strain>
        <tissue evidence="2">Blood</tissue>
    </source>
</reference>
<evidence type="ECO:0000313" key="3">
    <source>
        <dbReference type="Proteomes" id="UP001529510"/>
    </source>
</evidence>
<gene>
    <name evidence="2" type="ORF">M9458_050599</name>
</gene>
<dbReference type="EMBL" id="JAMKFB020000045">
    <property type="protein sequence ID" value="KAL0154140.1"/>
    <property type="molecule type" value="Genomic_DNA"/>
</dbReference>
<accession>A0ABD0MYQ9</accession>
<dbReference type="AlphaFoldDB" id="A0ABD0MYQ9"/>
<feature type="non-terminal residue" evidence="2">
    <location>
        <position position="1"/>
    </location>
</feature>
<evidence type="ECO:0000256" key="1">
    <source>
        <dbReference type="SAM" id="MobiDB-lite"/>
    </source>
</evidence>
<evidence type="ECO:0000313" key="2">
    <source>
        <dbReference type="EMBL" id="KAL0154140.1"/>
    </source>
</evidence>
<organism evidence="2 3">
    <name type="scientific">Cirrhinus mrigala</name>
    <name type="common">Mrigala</name>
    <dbReference type="NCBI Taxonomy" id="683832"/>
    <lineage>
        <taxon>Eukaryota</taxon>
        <taxon>Metazoa</taxon>
        <taxon>Chordata</taxon>
        <taxon>Craniata</taxon>
        <taxon>Vertebrata</taxon>
        <taxon>Euteleostomi</taxon>
        <taxon>Actinopterygii</taxon>
        <taxon>Neopterygii</taxon>
        <taxon>Teleostei</taxon>
        <taxon>Ostariophysi</taxon>
        <taxon>Cypriniformes</taxon>
        <taxon>Cyprinidae</taxon>
        <taxon>Labeoninae</taxon>
        <taxon>Labeonini</taxon>
        <taxon>Cirrhinus</taxon>
    </lineage>
</organism>
<proteinExistence type="predicted"/>
<protein>
    <submittedName>
        <fullName evidence="2">Uncharacterized protein</fullName>
    </submittedName>
</protein>
<dbReference type="Proteomes" id="UP001529510">
    <property type="component" value="Unassembled WGS sequence"/>
</dbReference>
<sequence>ENPDSYGPGLLRAGPSGAEWSPPHSTVPSGDQPANPAGCSGLQRAHTSVSSARKRTGAGPPLRGSLEQLVRPSPARYPLQHTKLAAQITPEEQEVGTHLRKESIEVVPPYIRESGFYSRYFIVPKTVGTVLEFLQDRFSAGLAHSILKVYMVAISAYNAPLGCSSVGRNPLVTGFLHSALRLRPLARCSFAMW</sequence>
<keyword evidence="3" id="KW-1185">Reference proteome</keyword>
<comment type="caution">
    <text evidence="2">The sequence shown here is derived from an EMBL/GenBank/DDBJ whole genome shotgun (WGS) entry which is preliminary data.</text>
</comment>